<comment type="caution">
    <text evidence="1">The sequence shown here is derived from an EMBL/GenBank/DDBJ whole genome shotgun (WGS) entry which is preliminary data.</text>
</comment>
<evidence type="ECO:0000313" key="2">
    <source>
        <dbReference type="Proteomes" id="UP000294813"/>
    </source>
</evidence>
<organism evidence="1 2">
    <name type="scientific">Heliophilum fasciatum</name>
    <dbReference type="NCBI Taxonomy" id="35700"/>
    <lineage>
        <taxon>Bacteria</taxon>
        <taxon>Bacillati</taxon>
        <taxon>Bacillota</taxon>
        <taxon>Clostridia</taxon>
        <taxon>Eubacteriales</taxon>
        <taxon>Heliobacteriaceae</taxon>
        <taxon>Heliophilum</taxon>
    </lineage>
</organism>
<dbReference type="EMBL" id="SLXT01000046">
    <property type="protein sequence ID" value="TCP59880.1"/>
    <property type="molecule type" value="Genomic_DNA"/>
</dbReference>
<sequence>MIKDKGTHIPGYHSVKELLKGQASRIYKEVNEEDKIVIVYKQNKPPTVVIPIMDI</sequence>
<gene>
    <name evidence="1" type="ORF">EDD73_1462</name>
</gene>
<keyword evidence="2" id="KW-1185">Reference proteome</keyword>
<accession>A0A4R2R9H6</accession>
<dbReference type="AlphaFoldDB" id="A0A4R2R9H6"/>
<proteinExistence type="predicted"/>
<dbReference type="Proteomes" id="UP000294813">
    <property type="component" value="Unassembled WGS sequence"/>
</dbReference>
<protein>
    <submittedName>
        <fullName evidence="1">Uncharacterized protein</fullName>
    </submittedName>
</protein>
<name>A0A4R2R9H6_9FIRM</name>
<evidence type="ECO:0000313" key="1">
    <source>
        <dbReference type="EMBL" id="TCP59880.1"/>
    </source>
</evidence>
<dbReference type="RefSeq" id="WP_165876544.1">
    <property type="nucleotide sequence ID" value="NZ_JAOQNU010000047.1"/>
</dbReference>
<reference evidence="1 2" key="1">
    <citation type="submission" date="2019-03" db="EMBL/GenBank/DDBJ databases">
        <title>Genomic Encyclopedia of Type Strains, Phase IV (KMG-IV): sequencing the most valuable type-strain genomes for metagenomic binning, comparative biology and taxonomic classification.</title>
        <authorList>
            <person name="Goeker M."/>
        </authorList>
    </citation>
    <scope>NUCLEOTIDE SEQUENCE [LARGE SCALE GENOMIC DNA]</scope>
    <source>
        <strain evidence="1 2">DSM 11170</strain>
    </source>
</reference>